<proteinExistence type="predicted"/>
<gene>
    <name evidence="3" type="primary">LOC106072198</name>
</gene>
<name>A0A9W2ZFB3_BIOGL</name>
<keyword evidence="1" id="KW-1133">Transmembrane helix</keyword>
<keyword evidence="1" id="KW-0472">Membrane</keyword>
<organism evidence="2 3">
    <name type="scientific">Biomphalaria glabrata</name>
    <name type="common">Bloodfluke planorb</name>
    <name type="synonym">Freshwater snail</name>
    <dbReference type="NCBI Taxonomy" id="6526"/>
    <lineage>
        <taxon>Eukaryota</taxon>
        <taxon>Metazoa</taxon>
        <taxon>Spiralia</taxon>
        <taxon>Lophotrochozoa</taxon>
        <taxon>Mollusca</taxon>
        <taxon>Gastropoda</taxon>
        <taxon>Heterobranchia</taxon>
        <taxon>Euthyneura</taxon>
        <taxon>Panpulmonata</taxon>
        <taxon>Hygrophila</taxon>
        <taxon>Lymnaeoidea</taxon>
        <taxon>Planorbidae</taxon>
        <taxon>Biomphalaria</taxon>
    </lineage>
</organism>
<evidence type="ECO:0000313" key="3">
    <source>
        <dbReference type="RefSeq" id="XP_055873642.1"/>
    </source>
</evidence>
<sequence length="391" mass="42966">MSLAFDNIGAWVFSPYCFCHKKEWLSVNKLEYIDVPTDSGGHGVSSGLSANDTALLAALILALALFLFLLYLLTCCLCPYGLCCGRRGFCCSKGSRSASSGKKSHGNSSSKVNLTAVDMKIPRPWTTESSIGFSDAKTLKHKTTSDADLSKNDSKLRKKGDGFLNEAYSEDEGWFSTSELDSLYGENDRKVLFSKDWRNSCQRQFGEESISMNKHQIIRNSAGNSSLRFRNRSYSATDIESLMTPKEVTFSNRVDSSGTLQRESSGYAVTAVCKPNHGDLSTSDGTIRSSSMNAVAEISFGDKNPITDQELNEIASTLIKPTAYPMTLQTTSNTSTLQPSVYHERIQTTSNSMPMSYTTNSASSYPGDNMITEISSTYKRHVIEETETVID</sequence>
<evidence type="ECO:0000313" key="2">
    <source>
        <dbReference type="Proteomes" id="UP001165740"/>
    </source>
</evidence>
<dbReference type="AlphaFoldDB" id="A0A9W2ZFB3"/>
<dbReference type="Proteomes" id="UP001165740">
    <property type="component" value="Chromosome 18"/>
</dbReference>
<feature type="transmembrane region" description="Helical" evidence="1">
    <location>
        <begin position="54"/>
        <end position="73"/>
    </location>
</feature>
<keyword evidence="2" id="KW-1185">Reference proteome</keyword>
<accession>A0A9W2ZFB3</accession>
<keyword evidence="1" id="KW-0812">Transmembrane</keyword>
<protein>
    <submittedName>
        <fullName evidence="3">Uncharacterized protein LOC106072198 isoform X1</fullName>
    </submittedName>
</protein>
<dbReference type="GeneID" id="106072198"/>
<evidence type="ECO:0000256" key="1">
    <source>
        <dbReference type="SAM" id="Phobius"/>
    </source>
</evidence>
<dbReference type="RefSeq" id="XP_055873642.1">
    <property type="nucleotide sequence ID" value="XM_056017667.1"/>
</dbReference>
<reference evidence="3" key="1">
    <citation type="submission" date="2025-08" db="UniProtKB">
        <authorList>
            <consortium name="RefSeq"/>
        </authorList>
    </citation>
    <scope>IDENTIFICATION</scope>
</reference>
<dbReference type="OrthoDB" id="6110313at2759"/>